<dbReference type="AlphaFoldDB" id="A0A133UG52"/>
<gene>
    <name evidence="1" type="ORF">AKJ65_06605</name>
</gene>
<name>A0A133UG52_9EURY</name>
<evidence type="ECO:0000313" key="2">
    <source>
        <dbReference type="Proteomes" id="UP000070284"/>
    </source>
</evidence>
<protein>
    <submittedName>
        <fullName evidence="1">Uncharacterized protein</fullName>
    </submittedName>
</protein>
<dbReference type="EMBL" id="LHXO01000119">
    <property type="protein sequence ID" value="KXA93154.1"/>
    <property type="molecule type" value="Genomic_DNA"/>
</dbReference>
<evidence type="ECO:0000313" key="1">
    <source>
        <dbReference type="EMBL" id="KXA93154.1"/>
    </source>
</evidence>
<reference evidence="1 2" key="1">
    <citation type="journal article" date="2016" name="Sci. Rep.">
        <title>Metabolic traits of an uncultured archaeal lineage -MSBL1- from brine pools of the Red Sea.</title>
        <authorList>
            <person name="Mwirichia R."/>
            <person name="Alam I."/>
            <person name="Rashid M."/>
            <person name="Vinu M."/>
            <person name="Ba-Alawi W."/>
            <person name="Anthony Kamau A."/>
            <person name="Kamanda Ngugi D."/>
            <person name="Goker M."/>
            <person name="Klenk H.P."/>
            <person name="Bajic V."/>
            <person name="Stingl U."/>
        </authorList>
    </citation>
    <scope>NUCLEOTIDE SEQUENCE [LARGE SCALE GENOMIC DNA]</scope>
    <source>
        <strain evidence="1">SCGC-AAA259E19</strain>
    </source>
</reference>
<dbReference type="Proteomes" id="UP000070284">
    <property type="component" value="Unassembled WGS sequence"/>
</dbReference>
<accession>A0A133UG52</accession>
<organism evidence="1 2">
    <name type="scientific">candidate division MSBL1 archaeon SCGC-AAA259E19</name>
    <dbReference type="NCBI Taxonomy" id="1698264"/>
    <lineage>
        <taxon>Archaea</taxon>
        <taxon>Methanobacteriati</taxon>
        <taxon>Methanobacteriota</taxon>
        <taxon>candidate division MSBL1</taxon>
    </lineage>
</organism>
<sequence length="103" mass="11291">MKILAFLLALGVALCWSLCGVINKVALKDSDWLALNIVRASSACFFFSLPVFLRGPHSPLPGEGAFGERDGSPCLDWWVEPVFPCSQEEFSLFPISSRSPSNE</sequence>
<proteinExistence type="predicted"/>
<keyword evidence="2" id="KW-1185">Reference proteome</keyword>
<comment type="caution">
    <text evidence="1">The sequence shown here is derived from an EMBL/GenBank/DDBJ whole genome shotgun (WGS) entry which is preliminary data.</text>
</comment>